<evidence type="ECO:0000256" key="2">
    <source>
        <dbReference type="SAM" id="Coils"/>
    </source>
</evidence>
<feature type="transmembrane region" description="Helical" evidence="3">
    <location>
        <begin position="1043"/>
        <end position="1061"/>
    </location>
</feature>
<keyword evidence="2" id="KW-0175">Coiled coil</keyword>
<evidence type="ECO:0000256" key="3">
    <source>
        <dbReference type="SAM" id="Phobius"/>
    </source>
</evidence>
<dbReference type="STRING" id="1432141.A0A015J392"/>
<dbReference type="OrthoDB" id="2388156at2759"/>
<dbReference type="EMBL" id="JEMT01025793">
    <property type="protein sequence ID" value="EXX61210.1"/>
    <property type="molecule type" value="Genomic_DNA"/>
</dbReference>
<feature type="transmembrane region" description="Helical" evidence="3">
    <location>
        <begin position="1215"/>
        <end position="1234"/>
    </location>
</feature>
<gene>
    <name evidence="4" type="ORF">RirG_173240</name>
</gene>
<sequence length="1542" mass="182979">MSLAEPANSYNVNSSNISYQERLSIDKEIFRNLKKSLSFLSPRDDTSDKLSSTENDPIFNKERYQIEISQDGKFAVTFDTANLRIRVLENTDHRQFRLSRDKVDVSSTSEQFFYNLNDDEVTSKSTHSINPNDEEINETIAYFQISEKLDIVKFYDQYPRYVHRETGIDVEDDTDDRYRWGLDISNVQSYQGKYFIFIAVSRIDVSEDMKGKVNADTRSDYKKNTIKKRFERINETSNPDVRLEFIGFKPNETKKGTAVYRLKLIKDENNDLTLKLCPVTYYYSDSVSGICKFIQNLDDIDQNNYTFKRFVVLNFNGIYNFEYDFEYRNLDLNTRFDYPKSIENELRHWHKENLEDCMDKLLTCLYDQYFLVEQYKDNVQTLEVYDLAEMSLKTTPKRVEKKDKHVRKFNHNTFSVSKLQICFTRGLSSIKLYFMENGLEVVSKKFDEIEKIYSLEFINSDEKLLIIGEKKDQVKLVIWDIYNTVKAETITLENFSITDLSNRLARTSGNILQVDEVGRVTSVLKKIDNKLKQNTPKEAKENFKKKYTNKKSGEKLDGKMDGNHTIHYDKGFDPIVIDKEPWVIDEYERNSYCLYQKKEGTRIQTLQLIVGRSTVQIWHQVCDNSKSKDELPNKGGPFLEYIWANGIPINQERKTTRLRIGMFKYKPNDGSSHILDDFYLKVYWYERASNVNNKGKTEQEIRELEDKEIEKMERNRKAGKEMEKDGGIMEMKEKVIQRKDIIEKVNAVRRACRALEHLNKRRSFLVTNYIKIHQYEEMIMYIQHIVWRFAKCKPEEFKLLDVRHNVMKKLILGDCNYLIKLILFGDKSNKDNGNEKKEEFVIRHIPRSVSWPGKEFIRDDDLRFNNGSLVLEDNERPENDMELAIYRYKGRELKDTVVVAYLLEYYSSHATDYAGWMSTVSKALPLLFKYNYDDYARKLFRKECFANQDYFSAQDPYNIIPVEYQAKRNHNIKFRAFRIDKLQSDEYKWYNRIGRLFDPFKKMRKIIEDFDNYLEKSPLALRVVPLPEFTIDRIPQKNVEQNHRLKIALNIFLFLFIPRWYKISRDKKKLLSPFSRVVRYENNDDMYDNPATEAVIDFRWQKARNFFFLLFIRFLVFAFCFIFISWQYLSHEVISERLRNFLFALIIIFYYLASYLLVTELIQLYFHGPRKYFGDIFNSFDISSILLPMIVMSIMLQDFKYSDGFASVESVDMGLMVGTSFSIFFLWIEFILYLRLISKIAIYIYYVIYIVKNIFPFIVFMFIVIIGFAHTMFVLLKNPNNPQINLKSDTLSGTAENLNNETLFNIKLVSDYDVQDKNDNPFSSFSTAIMAAYFWLNGDLIQRDHFDFWVIDLFTLIASIFIVTVLQNMLIAFMGGVYERAETKGRQALLRFRANQIADYEALEHFHFWPPETEPKYIYYVGRSKNFQEWYEKKKDDQGEIYKDFEEKSTINNQAFIDVDYNDVSIWKFDDNNSSNTKGKKREDSTDSSRLSKIVEENNNTPVNSLEKSQDVVLNEINEMKKMRDNINNLINQMYIKFNIPQ</sequence>
<accession>A0A015J392</accession>
<dbReference type="PANTHER" id="PTHR10582:SF2">
    <property type="entry name" value="INACTIVE"/>
    <property type="match status" value="1"/>
</dbReference>
<feature type="transmembrane region" description="Helical" evidence="3">
    <location>
        <begin position="1106"/>
        <end position="1129"/>
    </location>
</feature>
<protein>
    <submittedName>
        <fullName evidence="4">Uncharacterized protein</fullName>
    </submittedName>
</protein>
<organism evidence="4 5">
    <name type="scientific">Rhizophagus irregularis (strain DAOM 197198w)</name>
    <name type="common">Glomus intraradices</name>
    <dbReference type="NCBI Taxonomy" id="1432141"/>
    <lineage>
        <taxon>Eukaryota</taxon>
        <taxon>Fungi</taxon>
        <taxon>Fungi incertae sedis</taxon>
        <taxon>Mucoromycota</taxon>
        <taxon>Glomeromycotina</taxon>
        <taxon>Glomeromycetes</taxon>
        <taxon>Glomerales</taxon>
        <taxon>Glomeraceae</taxon>
        <taxon>Rhizophagus</taxon>
    </lineage>
</organism>
<feature type="transmembrane region" description="Helical" evidence="3">
    <location>
        <begin position="1141"/>
        <end position="1164"/>
    </location>
</feature>
<dbReference type="PANTHER" id="PTHR10582">
    <property type="entry name" value="TRANSIENT RECEPTOR POTENTIAL ION CHANNEL PROTEIN"/>
    <property type="match status" value="1"/>
</dbReference>
<keyword evidence="3" id="KW-0812">Transmembrane</keyword>
<dbReference type="GO" id="GO:0005216">
    <property type="term" value="F:monoatomic ion channel activity"/>
    <property type="evidence" value="ECO:0007669"/>
    <property type="project" value="InterPro"/>
</dbReference>
<feature type="coiled-coil region" evidence="2">
    <location>
        <begin position="687"/>
        <end position="714"/>
    </location>
</feature>
<feature type="transmembrane region" description="Helical" evidence="3">
    <location>
        <begin position="1176"/>
        <end position="1195"/>
    </location>
</feature>
<evidence type="ECO:0000313" key="5">
    <source>
        <dbReference type="Proteomes" id="UP000022910"/>
    </source>
</evidence>
<reference evidence="4 5" key="1">
    <citation type="submission" date="2014-02" db="EMBL/GenBank/DDBJ databases">
        <title>Single nucleus genome sequencing reveals high similarity among nuclei of an endomycorrhizal fungus.</title>
        <authorList>
            <person name="Lin K."/>
            <person name="Geurts R."/>
            <person name="Zhang Z."/>
            <person name="Limpens E."/>
            <person name="Saunders D.G."/>
            <person name="Mu D."/>
            <person name="Pang E."/>
            <person name="Cao H."/>
            <person name="Cha H."/>
            <person name="Lin T."/>
            <person name="Zhou Q."/>
            <person name="Shang Y."/>
            <person name="Li Y."/>
            <person name="Ivanov S."/>
            <person name="Sharma T."/>
            <person name="Velzen R.V."/>
            <person name="Ruijter N.D."/>
            <person name="Aanen D.K."/>
            <person name="Win J."/>
            <person name="Kamoun S."/>
            <person name="Bisseling T."/>
            <person name="Huang S."/>
        </authorList>
    </citation>
    <scope>NUCLEOTIDE SEQUENCE [LARGE SCALE GENOMIC DNA]</scope>
    <source>
        <strain evidence="5">DAOM197198w</strain>
    </source>
</reference>
<dbReference type="InterPro" id="IPR024862">
    <property type="entry name" value="TRPV"/>
</dbReference>
<comment type="caution">
    <text evidence="4">The sequence shown here is derived from an EMBL/GenBank/DDBJ whole genome shotgun (WGS) entry which is preliminary data.</text>
</comment>
<dbReference type="GO" id="GO:0005886">
    <property type="term" value="C:plasma membrane"/>
    <property type="evidence" value="ECO:0007669"/>
    <property type="project" value="TreeGrafter"/>
</dbReference>
<dbReference type="HOGENOM" id="CLU_002898_1_0_1"/>
<name>A0A015J392_RHIIW</name>
<feature type="transmembrane region" description="Helical" evidence="3">
    <location>
        <begin position="1254"/>
        <end position="1276"/>
    </location>
</feature>
<keyword evidence="5" id="KW-1185">Reference proteome</keyword>
<feature type="transmembrane region" description="Helical" evidence="3">
    <location>
        <begin position="1353"/>
        <end position="1378"/>
    </location>
</feature>
<dbReference type="Proteomes" id="UP000022910">
    <property type="component" value="Unassembled WGS sequence"/>
</dbReference>
<keyword evidence="1" id="KW-0677">Repeat</keyword>
<proteinExistence type="predicted"/>
<evidence type="ECO:0000313" key="4">
    <source>
        <dbReference type="EMBL" id="EXX61210.1"/>
    </source>
</evidence>
<keyword evidence="3" id="KW-1133">Transmembrane helix</keyword>
<evidence type="ECO:0000256" key="1">
    <source>
        <dbReference type="ARBA" id="ARBA00022737"/>
    </source>
</evidence>
<keyword evidence="3" id="KW-0472">Membrane</keyword>
<dbReference type="GO" id="GO:0098703">
    <property type="term" value="P:calcium ion import across plasma membrane"/>
    <property type="evidence" value="ECO:0007669"/>
    <property type="project" value="TreeGrafter"/>
</dbReference>